<feature type="transmembrane region" description="Helical" evidence="7">
    <location>
        <begin position="198"/>
        <end position="218"/>
    </location>
</feature>
<keyword evidence="10" id="KW-1185">Reference proteome</keyword>
<dbReference type="PROSITE" id="PS50850">
    <property type="entry name" value="MFS"/>
    <property type="match status" value="1"/>
</dbReference>
<dbReference type="Proteomes" id="UP001549099">
    <property type="component" value="Unassembled WGS sequence"/>
</dbReference>
<comment type="caution">
    <text evidence="9">The sequence shown here is derived from an EMBL/GenBank/DDBJ whole genome shotgun (WGS) entry which is preliminary data.</text>
</comment>
<feature type="transmembrane region" description="Helical" evidence="7">
    <location>
        <begin position="77"/>
        <end position="103"/>
    </location>
</feature>
<feature type="region of interest" description="Disordered" evidence="6">
    <location>
        <begin position="531"/>
        <end position="554"/>
    </location>
</feature>
<evidence type="ECO:0000256" key="6">
    <source>
        <dbReference type="SAM" id="MobiDB-lite"/>
    </source>
</evidence>
<dbReference type="Gene3D" id="1.20.1250.20">
    <property type="entry name" value="MFS general substrate transporter like domains"/>
    <property type="match status" value="1"/>
</dbReference>
<feature type="transmembrane region" description="Helical" evidence="7">
    <location>
        <begin position="46"/>
        <end position="65"/>
    </location>
</feature>
<evidence type="ECO:0000256" key="1">
    <source>
        <dbReference type="ARBA" id="ARBA00004651"/>
    </source>
</evidence>
<feature type="transmembrane region" description="Helical" evidence="7">
    <location>
        <begin position="359"/>
        <end position="382"/>
    </location>
</feature>
<feature type="transmembrane region" description="Helical" evidence="7">
    <location>
        <begin position="230"/>
        <end position="249"/>
    </location>
</feature>
<evidence type="ECO:0000256" key="7">
    <source>
        <dbReference type="SAM" id="Phobius"/>
    </source>
</evidence>
<organism evidence="9 10">
    <name type="scientific">Bhargavaea ullalensis</name>
    <dbReference type="NCBI Taxonomy" id="1265685"/>
    <lineage>
        <taxon>Bacteria</taxon>
        <taxon>Bacillati</taxon>
        <taxon>Bacillota</taxon>
        <taxon>Bacilli</taxon>
        <taxon>Bacillales</taxon>
        <taxon>Caryophanaceae</taxon>
        <taxon>Bhargavaea</taxon>
    </lineage>
</organism>
<reference evidence="9 10" key="1">
    <citation type="submission" date="2024-06" db="EMBL/GenBank/DDBJ databases">
        <title>Genomic Encyclopedia of Type Strains, Phase IV (KMG-IV): sequencing the most valuable type-strain genomes for metagenomic binning, comparative biology and taxonomic classification.</title>
        <authorList>
            <person name="Goeker M."/>
        </authorList>
    </citation>
    <scope>NUCLEOTIDE SEQUENCE [LARGE SCALE GENOMIC DNA]</scope>
    <source>
        <strain evidence="9 10">DSM 26128</strain>
    </source>
</reference>
<proteinExistence type="predicted"/>
<feature type="transmembrane region" description="Helical" evidence="7">
    <location>
        <begin position="402"/>
        <end position="421"/>
    </location>
</feature>
<evidence type="ECO:0000256" key="4">
    <source>
        <dbReference type="ARBA" id="ARBA00022989"/>
    </source>
</evidence>
<dbReference type="PANTHER" id="PTHR23501:SF197">
    <property type="entry name" value="COMD"/>
    <property type="match status" value="1"/>
</dbReference>
<dbReference type="Pfam" id="PF07690">
    <property type="entry name" value="MFS_1"/>
    <property type="match status" value="1"/>
</dbReference>
<evidence type="ECO:0000256" key="5">
    <source>
        <dbReference type="ARBA" id="ARBA00023136"/>
    </source>
</evidence>
<dbReference type="InterPro" id="IPR005829">
    <property type="entry name" value="Sugar_transporter_CS"/>
</dbReference>
<feature type="domain" description="Major facilitator superfamily (MFS) profile" evidence="8">
    <location>
        <begin position="12"/>
        <end position="523"/>
    </location>
</feature>
<comment type="subcellular location">
    <subcellularLocation>
        <location evidence="1">Cell membrane</location>
        <topology evidence="1">Multi-pass membrane protein</topology>
    </subcellularLocation>
</comment>
<feature type="transmembrane region" description="Helical" evidence="7">
    <location>
        <begin position="305"/>
        <end position="323"/>
    </location>
</feature>
<feature type="transmembrane region" description="Helical" evidence="7">
    <location>
        <begin position="12"/>
        <end position="34"/>
    </location>
</feature>
<dbReference type="InterPro" id="IPR011701">
    <property type="entry name" value="MFS"/>
</dbReference>
<keyword evidence="4 7" id="KW-1133">Transmembrane helix</keyword>
<feature type="transmembrane region" description="Helical" evidence="7">
    <location>
        <begin position="109"/>
        <end position="128"/>
    </location>
</feature>
<dbReference type="CDD" id="cd17502">
    <property type="entry name" value="MFS_Azr1_MDR_like"/>
    <property type="match status" value="1"/>
</dbReference>
<keyword evidence="2" id="KW-0813">Transport</keyword>
<dbReference type="EMBL" id="JBEPLW010000013">
    <property type="protein sequence ID" value="MET3575920.1"/>
    <property type="molecule type" value="Genomic_DNA"/>
</dbReference>
<feature type="transmembrane region" description="Helical" evidence="7">
    <location>
        <begin position="501"/>
        <end position="521"/>
    </location>
</feature>
<protein>
    <submittedName>
        <fullName evidence="9">EmrB/QacA subfamily drug resistance transporter</fullName>
    </submittedName>
</protein>
<keyword evidence="5 7" id="KW-0472">Membrane</keyword>
<sequence length="554" mass="58849">MNHLSDKQKVTIMIAIMVAMFFSAINQTIIGVAMPRIIASLGGMDYYTWVITIYLLTMAVATILVGKLSDIYGRKPFLLAGIGFFMVGAFLSGLSSSIFQLIIFRGITGIGGGMIMSTAFTAVGDLYLPRERARWTGLMSGIFGISSVLGPLMGGFIVDHLDWHWVFWIFLPLGIVAFAMIFKLFPKVPKREGETIDYFGSLFLTMTIVSLLLAFSLAGEGAGKYAWSSWQILGLFGLTVASLLVFIFVESKVKTPVLPLTLFRNDIVTVSNLAGFLLGMGMMGVMIYTPFFIQGVKGISPSGSGYIMMPMSIVMVFATTFAGNFMTKTGKYKGLAISGLSITAVGIFLLSLIDAATPVYVLISYLCVIGIGLGASMPVFSLTVQNAVPLRQLGVASASSQLFRSLGNTMGIGILGAVMSSRMTSRMQDSFAQGGEGAGAMAQLPPEQAKELGTLMNPEMLLDQPKLEQALSGMPSDLKPVAEGLVASVRDVFSDALTTTFLAGGIIMVAAVVLALFLRAIPLVSAMTAGKPDSAAAGKGNTPGKAEPAIQNEK</sequence>
<dbReference type="PROSITE" id="PS00216">
    <property type="entry name" value="SUGAR_TRANSPORT_1"/>
    <property type="match status" value="1"/>
</dbReference>
<keyword evidence="3 7" id="KW-0812">Transmembrane</keyword>
<feature type="transmembrane region" description="Helical" evidence="7">
    <location>
        <begin position="163"/>
        <end position="186"/>
    </location>
</feature>
<feature type="transmembrane region" description="Helical" evidence="7">
    <location>
        <begin position="335"/>
        <end position="353"/>
    </location>
</feature>
<evidence type="ECO:0000256" key="3">
    <source>
        <dbReference type="ARBA" id="ARBA00022692"/>
    </source>
</evidence>
<dbReference type="RefSeq" id="WP_354197503.1">
    <property type="nucleotide sequence ID" value="NZ_JBEPLW010000013.1"/>
</dbReference>
<dbReference type="PANTHER" id="PTHR23501">
    <property type="entry name" value="MAJOR FACILITATOR SUPERFAMILY"/>
    <property type="match status" value="1"/>
</dbReference>
<name>A0ABV2GCA5_9BACL</name>
<gene>
    <name evidence="9" type="ORF">ABID49_001826</name>
</gene>
<dbReference type="Gene3D" id="1.20.1720.10">
    <property type="entry name" value="Multidrug resistance protein D"/>
    <property type="match status" value="1"/>
</dbReference>
<evidence type="ECO:0000313" key="9">
    <source>
        <dbReference type="EMBL" id="MET3575920.1"/>
    </source>
</evidence>
<dbReference type="SUPFAM" id="SSF103473">
    <property type="entry name" value="MFS general substrate transporter"/>
    <property type="match status" value="1"/>
</dbReference>
<evidence type="ECO:0000259" key="8">
    <source>
        <dbReference type="PROSITE" id="PS50850"/>
    </source>
</evidence>
<dbReference type="InterPro" id="IPR036259">
    <property type="entry name" value="MFS_trans_sf"/>
</dbReference>
<evidence type="ECO:0000313" key="10">
    <source>
        <dbReference type="Proteomes" id="UP001549099"/>
    </source>
</evidence>
<feature type="transmembrane region" description="Helical" evidence="7">
    <location>
        <begin position="270"/>
        <end position="293"/>
    </location>
</feature>
<feature type="transmembrane region" description="Helical" evidence="7">
    <location>
        <begin position="135"/>
        <end position="157"/>
    </location>
</feature>
<accession>A0ABV2GCA5</accession>
<dbReference type="PRINTS" id="PR01036">
    <property type="entry name" value="TCRTETB"/>
</dbReference>
<evidence type="ECO:0000256" key="2">
    <source>
        <dbReference type="ARBA" id="ARBA00022448"/>
    </source>
</evidence>
<dbReference type="InterPro" id="IPR020846">
    <property type="entry name" value="MFS_dom"/>
</dbReference>